<evidence type="ECO:0000313" key="3">
    <source>
        <dbReference type="Proteomes" id="UP000007509"/>
    </source>
</evidence>
<dbReference type="PATRIC" id="fig|1144316.3.peg.2448"/>
<name>J2JTR8_9FLAO</name>
<dbReference type="RefSeq" id="WP_007843947.1">
    <property type="nucleotide sequence ID" value="NZ_AKJY01000044.1"/>
</dbReference>
<gene>
    <name evidence="2" type="ORF">PMI13_02431</name>
</gene>
<evidence type="ECO:0000313" key="2">
    <source>
        <dbReference type="EMBL" id="EJL71240.1"/>
    </source>
</evidence>
<evidence type="ECO:0000259" key="1">
    <source>
        <dbReference type="Pfam" id="PF13186"/>
    </source>
</evidence>
<keyword evidence="3" id="KW-1185">Reference proteome</keyword>
<dbReference type="InterPro" id="IPR026497">
    <property type="entry name" value="GRASP-with-SPASM"/>
</dbReference>
<dbReference type="InterPro" id="IPR023885">
    <property type="entry name" value="4Fe4S-binding_SPASM_dom"/>
</dbReference>
<protein>
    <submittedName>
        <fullName evidence="2">Radical SAM additional 4Fe4S-binding domain containing protein</fullName>
    </submittedName>
</protein>
<feature type="domain" description="4Fe4S-binding SPASM" evidence="1">
    <location>
        <begin position="242"/>
        <end position="298"/>
    </location>
</feature>
<dbReference type="SUPFAM" id="SSF102114">
    <property type="entry name" value="Radical SAM enzymes"/>
    <property type="match status" value="1"/>
</dbReference>
<dbReference type="Gene3D" id="3.20.20.70">
    <property type="entry name" value="Aldolase class I"/>
    <property type="match status" value="1"/>
</dbReference>
<proteinExistence type="predicted"/>
<dbReference type="NCBIfam" id="TIGR04193">
    <property type="entry name" value="SPASM_w_grasp"/>
    <property type="match status" value="1"/>
</dbReference>
<dbReference type="AlphaFoldDB" id="J2JTR8"/>
<dbReference type="Proteomes" id="UP000007509">
    <property type="component" value="Unassembled WGS sequence"/>
</dbReference>
<dbReference type="NCBIfam" id="TIGR04085">
    <property type="entry name" value="rSAM_more_4Fe4S"/>
    <property type="match status" value="1"/>
</dbReference>
<dbReference type="EMBL" id="AKJY01000044">
    <property type="protein sequence ID" value="EJL71240.1"/>
    <property type="molecule type" value="Genomic_DNA"/>
</dbReference>
<dbReference type="Pfam" id="PF13186">
    <property type="entry name" value="SPASM"/>
    <property type="match status" value="1"/>
</dbReference>
<accession>J2JTR8</accession>
<organism evidence="2 3">
    <name type="scientific">Chryseobacterium populi</name>
    <dbReference type="NCBI Taxonomy" id="1144316"/>
    <lineage>
        <taxon>Bacteria</taxon>
        <taxon>Pseudomonadati</taxon>
        <taxon>Bacteroidota</taxon>
        <taxon>Flavobacteriia</taxon>
        <taxon>Flavobacteriales</taxon>
        <taxon>Weeksellaceae</taxon>
        <taxon>Chryseobacterium group</taxon>
        <taxon>Chryseobacterium</taxon>
    </lineage>
</organism>
<sequence length="355" mass="41910">MTYFNLFSNILITKGASRILISDLQRNISELYPLELNDLIDELKIKPIEDIIKNYDTDSKEIIKEYIDLLLKEEYGFLSQNKQDKNFPPLSYEYKNYNILSNIFIELNDLSVISKIKDSVENLQIKYIVIYYHNCLSINDFLEIENYFKDSVVESIEIFSQYHLNVDKTFIQTLNENTIRISSIIFFNCKEYLFEVDEEYRFTINFTDENLKISSCGKVDLQYFNTNLPKVLEAINYNSCLHQKISIDKDGNIKNCPAMSQSFGNIKNTTLEKVFLQNDLKKYWNLTKDHIEVCKDCEFRYICTDCRAYTEQIHKNDDGLDVSKPLKCGYNPYTAEWEAWSINPLKQKAIRYYGM</sequence>
<dbReference type="InterPro" id="IPR013785">
    <property type="entry name" value="Aldolase_TIM"/>
</dbReference>
<dbReference type="InterPro" id="IPR058240">
    <property type="entry name" value="rSAM_sf"/>
</dbReference>
<comment type="caution">
    <text evidence="2">The sequence shown here is derived from an EMBL/GenBank/DDBJ whole genome shotgun (WGS) entry which is preliminary data.</text>
</comment>
<reference evidence="2 3" key="1">
    <citation type="journal article" date="2012" name="J. Bacteriol.">
        <title>Twenty-one genome sequences from Pseudomonas species and 19 genome sequences from diverse bacteria isolated from the rhizosphere and endosphere of Populus deltoides.</title>
        <authorList>
            <person name="Brown S.D."/>
            <person name="Utturkar S.M."/>
            <person name="Klingeman D.M."/>
            <person name="Johnson C.M."/>
            <person name="Martin S.L."/>
            <person name="Land M.L."/>
            <person name="Lu T.Y."/>
            <person name="Schadt C.W."/>
            <person name="Doktycz M.J."/>
            <person name="Pelletier D.A."/>
        </authorList>
    </citation>
    <scope>NUCLEOTIDE SEQUENCE [LARGE SCALE GENOMIC DNA]</scope>
    <source>
        <strain evidence="2 3">CF314</strain>
    </source>
</reference>
<dbReference type="OrthoDB" id="1073749at2"/>